<evidence type="ECO:0000259" key="4">
    <source>
        <dbReference type="Pfam" id="PF25023"/>
    </source>
</evidence>
<evidence type="ECO:0000256" key="1">
    <source>
        <dbReference type="ARBA" id="ARBA00022737"/>
    </source>
</evidence>
<dbReference type="NCBIfam" id="TIGR01643">
    <property type="entry name" value="YD_repeat_2x"/>
    <property type="match status" value="6"/>
</dbReference>
<dbReference type="AlphaFoldDB" id="A0A3M4WEW4"/>
<evidence type="ECO:0000256" key="2">
    <source>
        <dbReference type="SAM" id="MobiDB-lite"/>
    </source>
</evidence>
<dbReference type="Pfam" id="PF05593">
    <property type="entry name" value="RHS_repeat"/>
    <property type="match status" value="1"/>
</dbReference>
<evidence type="ECO:0000313" key="6">
    <source>
        <dbReference type="Proteomes" id="UP000278332"/>
    </source>
</evidence>
<dbReference type="SUPFAM" id="SSF63829">
    <property type="entry name" value="Calcium-dependent phosphotriesterase"/>
    <property type="match status" value="1"/>
</dbReference>
<feature type="non-terminal residue" evidence="5">
    <location>
        <position position="1080"/>
    </location>
</feature>
<dbReference type="InterPro" id="IPR056823">
    <property type="entry name" value="TEN-like_YD-shell"/>
</dbReference>
<dbReference type="InterPro" id="IPR050708">
    <property type="entry name" value="T6SS_VgrG/RHS"/>
</dbReference>
<dbReference type="InterPro" id="IPR045351">
    <property type="entry name" value="DUF6531"/>
</dbReference>
<feature type="region of interest" description="Disordered" evidence="2">
    <location>
        <begin position="304"/>
        <end position="344"/>
    </location>
</feature>
<comment type="caution">
    <text evidence="5">The sequence shown here is derived from an EMBL/GenBank/DDBJ whole genome shotgun (WGS) entry which is preliminary data.</text>
</comment>
<dbReference type="Proteomes" id="UP000278332">
    <property type="component" value="Unassembled WGS sequence"/>
</dbReference>
<evidence type="ECO:0000313" key="5">
    <source>
        <dbReference type="EMBL" id="RMR62473.1"/>
    </source>
</evidence>
<sequence>MTEAAQKREAQVAVAPLNTIDVKDVGTGAAVFDAWLQSISGGTVTLEGLKTVAGSLPVVGNIMALVDALGDIVTLSQSKQRDFFMWASLGINLIGVLPAPPNMAAARMSLRPTLFLVRQELRNSAKTLLGDSLIEVIIGHLNATIVGTLDDFVTQAQSKLAGILSDAGELGAKVVGEIADGLEALVNGKLDTKGDRLAARQQASAAASQVLNDPKAAFSNVFGAMASAYKSVAKGMANSAANNLLPEDAKKRVLTHTSSLRAMAPEIRTQLSKLGDVSTQHSIGWLLNNLSIAVQAFRKRKAHGQSANVKSTSVSESRQQLPEGQAGVVNRQAQAGSAPNPEKNEVCSTTCNSISFALGSETFSHTDFSLPGPFPIHWARLYNSRLSAYDQGIMGARWISELTTRFDRIDDGLMFHDADGRSHACPLPAVGLFHYDAIENVTLVRASEEQLVLCRGLERKETYLRHGSQYRLTRVELRNGAGVMLHYEHRHGDSSVLSDILTYQGGDISKVHLHVGTMLDEHGRLIGLWEIKDGTPLRQLCRYQYDADGDLVQAQDENGAAWQYHYQSHLIIRYTDRTGRGMNLQWDGSGADARAVREWADDGSFDTRLEWDENIRLTYVTDALGHETWHYYDIKGYTYRIRHADGRSEWLFRDEAKNVVRHVHADGSTDRYRYDERSNLLQHIRADDTVVHYAYDDQDQLIKISDAEGGQWQRGYDDHGNLVEAIDPLGNKTEYAYNDAGLPTAIKDAHGNEKVLAYNDAGQLVEYTDCSGKSSAWKYNDLGQMVSFTDAAGNTTEYQYKAGHLALIIHPDKTEERFERDAEGRLLAHTDALERCTTWSYSAAGLIAERIDAAEQTLRYRWDLLGRLTTLENENERRAHFHYDPVGRLLDESGFDGRVTRYQYDPDTGRLARTVNGERAIDLSFDPVGRLIERTARLGEKTQTETFAYDGNGNLILADNPDSRLQWFHDPAGNLLREHQHYLGLDKPQVAVWQHEYDVLNQRIATTRPDGHRVSWLTYGSGHLLGMRLDDHDLIGYERDDLHREIARHQGNRLLQTQSWDPAGRLQEQLLGRPDDKSTL</sequence>
<name>A0A3M4WEW4_PSECI</name>
<dbReference type="EMBL" id="RBRY01000022">
    <property type="protein sequence ID" value="RMR62473.1"/>
    <property type="molecule type" value="Genomic_DNA"/>
</dbReference>
<accession>A0A3M4WEW4</accession>
<dbReference type="InterPro" id="IPR006530">
    <property type="entry name" value="YD"/>
</dbReference>
<dbReference type="RefSeq" id="WP_147471820.1">
    <property type="nucleotide sequence ID" value="NZ_RBRY01000022.1"/>
</dbReference>
<dbReference type="InterPro" id="IPR031325">
    <property type="entry name" value="RHS_repeat"/>
</dbReference>
<dbReference type="PANTHER" id="PTHR32305:SF15">
    <property type="entry name" value="PROTEIN RHSA-RELATED"/>
    <property type="match status" value="1"/>
</dbReference>
<feature type="domain" description="DUF6531" evidence="3">
    <location>
        <begin position="352"/>
        <end position="423"/>
    </location>
</feature>
<organism evidence="5 6">
    <name type="scientific">Pseudomonas cichorii</name>
    <dbReference type="NCBI Taxonomy" id="36746"/>
    <lineage>
        <taxon>Bacteria</taxon>
        <taxon>Pseudomonadati</taxon>
        <taxon>Pseudomonadota</taxon>
        <taxon>Gammaproteobacteria</taxon>
        <taxon>Pseudomonadales</taxon>
        <taxon>Pseudomonadaceae</taxon>
        <taxon>Pseudomonas</taxon>
    </lineage>
</organism>
<feature type="compositionally biased region" description="Polar residues" evidence="2">
    <location>
        <begin position="305"/>
        <end position="322"/>
    </location>
</feature>
<evidence type="ECO:0000259" key="3">
    <source>
        <dbReference type="Pfam" id="PF20148"/>
    </source>
</evidence>
<dbReference type="Pfam" id="PF25023">
    <property type="entry name" value="TEN_YD-shell"/>
    <property type="match status" value="1"/>
</dbReference>
<dbReference type="Pfam" id="PF20148">
    <property type="entry name" value="DUF6531"/>
    <property type="match status" value="1"/>
</dbReference>
<protein>
    <submittedName>
        <fullName evidence="5">RHS repeat-associated core domain protein containing protein</fullName>
    </submittedName>
</protein>
<proteinExistence type="predicted"/>
<feature type="domain" description="Teneurin-like YD-shell" evidence="4">
    <location>
        <begin position="667"/>
        <end position="806"/>
    </location>
</feature>
<dbReference type="PANTHER" id="PTHR32305">
    <property type="match status" value="1"/>
</dbReference>
<dbReference type="Gene3D" id="2.180.10.10">
    <property type="entry name" value="RHS repeat-associated core"/>
    <property type="match status" value="2"/>
</dbReference>
<reference evidence="5 6" key="1">
    <citation type="submission" date="2018-08" db="EMBL/GenBank/DDBJ databases">
        <title>Recombination of ecologically and evolutionarily significant loci maintains genetic cohesion in the Pseudomonas syringae species complex.</title>
        <authorList>
            <person name="Dillon M."/>
            <person name="Thakur S."/>
            <person name="Almeida R.N.D."/>
            <person name="Weir B.S."/>
            <person name="Guttman D.S."/>
        </authorList>
    </citation>
    <scope>NUCLEOTIDE SEQUENCE [LARGE SCALE GENOMIC DNA]</scope>
    <source>
        <strain evidence="5 6">ICMP 6917</strain>
    </source>
</reference>
<keyword evidence="1" id="KW-0677">Repeat</keyword>
<gene>
    <name evidence="5" type="ORF">ALP84_05203</name>
</gene>
<dbReference type="CDD" id="cd20743">
    <property type="entry name" value="FIX_RhsA-like"/>
    <property type="match status" value="1"/>
</dbReference>